<dbReference type="KEGG" id="tet:TTHERM_00636980"/>
<dbReference type="HOGENOM" id="CLU_1017330_0_0_1"/>
<keyword evidence="6" id="KW-0812">Transmembrane</keyword>
<feature type="transmembrane region" description="Helical" evidence="6">
    <location>
        <begin position="40"/>
        <end position="56"/>
    </location>
</feature>
<evidence type="ECO:0000313" key="9">
    <source>
        <dbReference type="Proteomes" id="UP000009168"/>
    </source>
</evidence>
<dbReference type="GeneID" id="7846553"/>
<dbReference type="Gene3D" id="4.10.1000.10">
    <property type="entry name" value="Zinc finger, CCCH-type"/>
    <property type="match status" value="2"/>
</dbReference>
<dbReference type="SUPFAM" id="SSF90229">
    <property type="entry name" value="CCCH zinc finger"/>
    <property type="match status" value="1"/>
</dbReference>
<dbReference type="InParanoid" id="Q22HK5"/>
<feature type="zinc finger region" description="C3H1-type" evidence="5">
    <location>
        <begin position="176"/>
        <end position="203"/>
    </location>
</feature>
<dbReference type="PANTHER" id="PTHR12547">
    <property type="entry name" value="CCCH ZINC FINGER/TIS11-RELATED"/>
    <property type="match status" value="1"/>
</dbReference>
<dbReference type="InterPro" id="IPR000571">
    <property type="entry name" value="Znf_CCCH"/>
</dbReference>
<dbReference type="eggNOG" id="ENOG502SVQI">
    <property type="taxonomic scope" value="Eukaryota"/>
</dbReference>
<dbReference type="AlphaFoldDB" id="Q22HK5"/>
<evidence type="ECO:0000256" key="2">
    <source>
        <dbReference type="ARBA" id="ARBA00022737"/>
    </source>
</evidence>
<keyword evidence="9" id="KW-1185">Reference proteome</keyword>
<dbReference type="RefSeq" id="XP_001032359.4">
    <property type="nucleotide sequence ID" value="XM_001032359.4"/>
</dbReference>
<keyword evidence="4 5" id="KW-0862">Zinc</keyword>
<feature type="domain" description="C3H1-type" evidence="7">
    <location>
        <begin position="176"/>
        <end position="203"/>
    </location>
</feature>
<dbReference type="SMART" id="SM00356">
    <property type="entry name" value="ZnF_C3H1"/>
    <property type="match status" value="2"/>
</dbReference>
<gene>
    <name evidence="8" type="ORF">TTHERM_00636980</name>
</gene>
<keyword evidence="6" id="KW-0472">Membrane</keyword>
<evidence type="ECO:0000313" key="8">
    <source>
        <dbReference type="EMBL" id="EAR84696.4"/>
    </source>
</evidence>
<dbReference type="OrthoDB" id="430732at2759"/>
<accession>Q22HK5</accession>
<dbReference type="Proteomes" id="UP000009168">
    <property type="component" value="Unassembled WGS sequence"/>
</dbReference>
<feature type="domain" description="C3H1-type" evidence="7">
    <location>
        <begin position="126"/>
        <end position="153"/>
    </location>
</feature>
<dbReference type="GO" id="GO:0010468">
    <property type="term" value="P:regulation of gene expression"/>
    <property type="evidence" value="ECO:0007669"/>
    <property type="project" value="UniProtKB-ARBA"/>
</dbReference>
<dbReference type="STRING" id="312017.Q22HK5"/>
<organism evidence="8 9">
    <name type="scientific">Tetrahymena thermophila (strain SB210)</name>
    <dbReference type="NCBI Taxonomy" id="312017"/>
    <lineage>
        <taxon>Eukaryota</taxon>
        <taxon>Sar</taxon>
        <taxon>Alveolata</taxon>
        <taxon>Ciliophora</taxon>
        <taxon>Intramacronucleata</taxon>
        <taxon>Oligohymenophorea</taxon>
        <taxon>Hymenostomatida</taxon>
        <taxon>Tetrahymenina</taxon>
        <taxon>Tetrahymenidae</taxon>
        <taxon>Tetrahymena</taxon>
    </lineage>
</organism>
<evidence type="ECO:0000256" key="4">
    <source>
        <dbReference type="ARBA" id="ARBA00022833"/>
    </source>
</evidence>
<keyword evidence="6" id="KW-1133">Transmembrane helix</keyword>
<dbReference type="GO" id="GO:0003729">
    <property type="term" value="F:mRNA binding"/>
    <property type="evidence" value="ECO:0007669"/>
    <property type="project" value="InterPro"/>
</dbReference>
<name>Q22HK5_TETTS</name>
<dbReference type="PANTHER" id="PTHR12547:SF18">
    <property type="entry name" value="PROTEIN TIS11"/>
    <property type="match status" value="1"/>
</dbReference>
<protein>
    <submittedName>
        <fullName evidence="8">Zinc finger protein</fullName>
    </submittedName>
</protein>
<evidence type="ECO:0000259" key="7">
    <source>
        <dbReference type="PROSITE" id="PS50103"/>
    </source>
</evidence>
<dbReference type="InterPro" id="IPR036855">
    <property type="entry name" value="Znf_CCCH_sf"/>
</dbReference>
<evidence type="ECO:0000256" key="5">
    <source>
        <dbReference type="PROSITE-ProRule" id="PRU00723"/>
    </source>
</evidence>
<dbReference type="PROSITE" id="PS50103">
    <property type="entry name" value="ZF_C3H1"/>
    <property type="match status" value="2"/>
</dbReference>
<keyword evidence="2" id="KW-0677">Repeat</keyword>
<dbReference type="GO" id="GO:0008270">
    <property type="term" value="F:zinc ion binding"/>
    <property type="evidence" value="ECO:0007669"/>
    <property type="project" value="UniProtKB-KW"/>
</dbReference>
<sequence length="344" mass="40608">MESKNKKLKYYLYKQEKKHCKFKRRKNQKERQTVKKKKSLVFYLYIYITSLIYKLQQKLLIDTYNKERHAMAHQNIYSQQPQSFQASNYDIGQQVYISNQNNSNQSSNSQTARTQIMHINPSNSGKYKTSICRHFRNGNCQLGNTCHFAHGQDEMRNVNDPLPNNIPQQPKVVCNNFKTVKCRYFEKGFCKNQHACCFAHGDQDLQYSQFVNPMQYLPQHNKFTDSILLISILQNLEHVFPNDPQIIQKLQYAQQIARNCDQKGAFNIISDIMKDPKRTEEEKGLYNTIYTNAQMFYSQQQQLSQAYMPSYQQMGMYSGNVLDPTYYMQQQLATQQQQAQFKTN</sequence>
<dbReference type="GO" id="GO:0051252">
    <property type="term" value="P:regulation of RNA metabolic process"/>
    <property type="evidence" value="ECO:0007669"/>
    <property type="project" value="UniProtKB-ARBA"/>
</dbReference>
<proteinExistence type="predicted"/>
<keyword evidence="3 5" id="KW-0863">Zinc-finger</keyword>
<evidence type="ECO:0000256" key="6">
    <source>
        <dbReference type="SAM" id="Phobius"/>
    </source>
</evidence>
<keyword evidence="1 5" id="KW-0479">Metal-binding</keyword>
<dbReference type="FunFam" id="4.10.1000.10:FF:000003">
    <property type="entry name" value="Zinc finger CCCH domain-containing protein"/>
    <property type="match status" value="1"/>
</dbReference>
<dbReference type="Pfam" id="PF00642">
    <property type="entry name" value="zf-CCCH"/>
    <property type="match status" value="1"/>
</dbReference>
<reference evidence="9" key="1">
    <citation type="journal article" date="2006" name="PLoS Biol.">
        <title>Macronuclear genome sequence of the ciliate Tetrahymena thermophila, a model eukaryote.</title>
        <authorList>
            <person name="Eisen J.A."/>
            <person name="Coyne R.S."/>
            <person name="Wu M."/>
            <person name="Wu D."/>
            <person name="Thiagarajan M."/>
            <person name="Wortman J.R."/>
            <person name="Badger J.H."/>
            <person name="Ren Q."/>
            <person name="Amedeo P."/>
            <person name="Jones K.M."/>
            <person name="Tallon L.J."/>
            <person name="Delcher A.L."/>
            <person name="Salzberg S.L."/>
            <person name="Silva J.C."/>
            <person name="Haas B.J."/>
            <person name="Majoros W.H."/>
            <person name="Farzad M."/>
            <person name="Carlton J.M."/>
            <person name="Smith R.K. Jr."/>
            <person name="Garg J."/>
            <person name="Pearlman R.E."/>
            <person name="Karrer K.M."/>
            <person name="Sun L."/>
            <person name="Manning G."/>
            <person name="Elde N.C."/>
            <person name="Turkewitz A.P."/>
            <person name="Asai D.J."/>
            <person name="Wilkes D.E."/>
            <person name="Wang Y."/>
            <person name="Cai H."/>
            <person name="Collins K."/>
            <person name="Stewart B.A."/>
            <person name="Lee S.R."/>
            <person name="Wilamowska K."/>
            <person name="Weinberg Z."/>
            <person name="Ruzzo W.L."/>
            <person name="Wloga D."/>
            <person name="Gaertig J."/>
            <person name="Frankel J."/>
            <person name="Tsao C.-C."/>
            <person name="Gorovsky M.A."/>
            <person name="Keeling P.J."/>
            <person name="Waller R.F."/>
            <person name="Patron N.J."/>
            <person name="Cherry J.M."/>
            <person name="Stover N.A."/>
            <person name="Krieger C.J."/>
            <person name="del Toro C."/>
            <person name="Ryder H.F."/>
            <person name="Williamson S.C."/>
            <person name="Barbeau R.A."/>
            <person name="Hamilton E.P."/>
            <person name="Orias E."/>
        </authorList>
    </citation>
    <scope>NUCLEOTIDE SEQUENCE [LARGE SCALE GENOMIC DNA]</scope>
    <source>
        <strain evidence="9">SB210</strain>
    </source>
</reference>
<dbReference type="EMBL" id="GG662588">
    <property type="protein sequence ID" value="EAR84696.4"/>
    <property type="molecule type" value="Genomic_DNA"/>
</dbReference>
<dbReference type="InterPro" id="IPR045877">
    <property type="entry name" value="ZFP36-like"/>
</dbReference>
<evidence type="ECO:0000256" key="3">
    <source>
        <dbReference type="ARBA" id="ARBA00022771"/>
    </source>
</evidence>
<feature type="zinc finger region" description="C3H1-type" evidence="5">
    <location>
        <begin position="126"/>
        <end position="153"/>
    </location>
</feature>
<evidence type="ECO:0000256" key="1">
    <source>
        <dbReference type="ARBA" id="ARBA00022723"/>
    </source>
</evidence>